<evidence type="ECO:0000313" key="2">
    <source>
        <dbReference type="Proteomes" id="UP001248134"/>
    </source>
</evidence>
<evidence type="ECO:0000313" key="1">
    <source>
        <dbReference type="EMBL" id="MDR4328314.1"/>
    </source>
</evidence>
<dbReference type="EMBL" id="VLYX01000029">
    <property type="protein sequence ID" value="MDR4328314.1"/>
    <property type="molecule type" value="Genomic_DNA"/>
</dbReference>
<comment type="caution">
    <text evidence="1">The sequence shown here is derived from an EMBL/GenBank/DDBJ whole genome shotgun (WGS) entry which is preliminary data.</text>
</comment>
<dbReference type="RefSeq" id="WP_098114236.1">
    <property type="nucleotide sequence ID" value="NZ_NUCG01000014.1"/>
</dbReference>
<dbReference type="Proteomes" id="UP001248134">
    <property type="component" value="Unassembled WGS sequence"/>
</dbReference>
<organism evidence="1 2">
    <name type="scientific">Bacillus pseudomycoides</name>
    <dbReference type="NCBI Taxonomy" id="64104"/>
    <lineage>
        <taxon>Bacteria</taxon>
        <taxon>Bacillati</taxon>
        <taxon>Bacillota</taxon>
        <taxon>Bacilli</taxon>
        <taxon>Bacillales</taxon>
        <taxon>Bacillaceae</taxon>
        <taxon>Bacillus</taxon>
        <taxon>Bacillus cereus group</taxon>
    </lineage>
</organism>
<protein>
    <submittedName>
        <fullName evidence="1">Uncharacterized protein</fullName>
    </submittedName>
</protein>
<gene>
    <name evidence="1" type="ORF">FOS08_21070</name>
</gene>
<proteinExistence type="predicted"/>
<sequence>MKIPAIAFKAKNKDRYLCDGPDCGVWSDEYLDTQEFTDALFVIKNDLKKPTEEDLQNFYKFMASLPFNNDVEFIKRNYDPVHVELTKEQLEIVQERNEW</sequence>
<reference evidence="1" key="1">
    <citation type="submission" date="2019-07" db="EMBL/GenBank/DDBJ databases">
        <title>Phylogenomic Reclassification of ATCC Bacillus Strains and Various Taxa within the Genus Bacillus.</title>
        <authorList>
            <person name="Riojas M.A."/>
            <person name="Frank A.M."/>
            <person name="Fenn S.L."/>
            <person name="King S.P."/>
            <person name="Brower S.M."/>
            <person name="Hazbon M.H."/>
        </authorList>
    </citation>
    <scope>NUCLEOTIDE SEQUENCE</scope>
    <source>
        <strain evidence="1">NR-12239</strain>
    </source>
</reference>
<name>A0AAJ2DLI1_9BACI</name>
<accession>A0AAJ2DLI1</accession>
<dbReference type="AlphaFoldDB" id="A0AAJ2DLI1"/>